<sequence>MNFDLPTKKNKLQNVQEETQKYVILKKKDSDKPPFLVPINSLAIETQNFLLESIKNHKPITTKTTLQLSESSSQLNQKTISVTDTRKKLANIATTQEKKDKKKNWSKKKHQRPKLISST</sequence>
<comment type="caution">
    <text evidence="2">The sequence shown here is derived from an EMBL/GenBank/DDBJ whole genome shotgun (WGS) entry which is preliminary data.</text>
</comment>
<evidence type="ECO:0000313" key="2">
    <source>
        <dbReference type="EMBL" id="CAG5071746.1"/>
    </source>
</evidence>
<protein>
    <submittedName>
        <fullName evidence="2">Uncharacterized protein</fullName>
    </submittedName>
</protein>
<proteinExistence type="predicted"/>
<dbReference type="EMBL" id="CAJNRD030000563">
    <property type="protein sequence ID" value="CAG5071746.1"/>
    <property type="molecule type" value="Genomic_DNA"/>
</dbReference>
<reference evidence="2" key="1">
    <citation type="submission" date="2021-04" db="EMBL/GenBank/DDBJ databases">
        <authorList>
            <person name="Chebbi M.A.C M."/>
        </authorList>
    </citation>
    <scope>NUCLEOTIDE SEQUENCE</scope>
</reference>
<name>A0A8J2E4C0_COTCN</name>
<organism evidence="2 3">
    <name type="scientific">Cotesia congregata</name>
    <name type="common">Parasitoid wasp</name>
    <name type="synonym">Apanteles congregatus</name>
    <dbReference type="NCBI Taxonomy" id="51543"/>
    <lineage>
        <taxon>Eukaryota</taxon>
        <taxon>Metazoa</taxon>
        <taxon>Ecdysozoa</taxon>
        <taxon>Arthropoda</taxon>
        <taxon>Hexapoda</taxon>
        <taxon>Insecta</taxon>
        <taxon>Pterygota</taxon>
        <taxon>Neoptera</taxon>
        <taxon>Endopterygota</taxon>
        <taxon>Hymenoptera</taxon>
        <taxon>Apocrita</taxon>
        <taxon>Ichneumonoidea</taxon>
        <taxon>Braconidae</taxon>
        <taxon>Microgastrinae</taxon>
        <taxon>Cotesia</taxon>
    </lineage>
</organism>
<keyword evidence="3" id="KW-1185">Reference proteome</keyword>
<evidence type="ECO:0000313" key="3">
    <source>
        <dbReference type="Proteomes" id="UP000786811"/>
    </source>
</evidence>
<gene>
    <name evidence="2" type="ORF">HICCMSTLAB_LOCUS81</name>
</gene>
<dbReference type="AlphaFoldDB" id="A0A8J2E4C0"/>
<accession>A0A8J2E4C0</accession>
<feature type="compositionally biased region" description="Basic residues" evidence="1">
    <location>
        <begin position="100"/>
        <end position="113"/>
    </location>
</feature>
<evidence type="ECO:0000256" key="1">
    <source>
        <dbReference type="SAM" id="MobiDB-lite"/>
    </source>
</evidence>
<feature type="region of interest" description="Disordered" evidence="1">
    <location>
        <begin position="91"/>
        <end position="119"/>
    </location>
</feature>
<dbReference type="Proteomes" id="UP000786811">
    <property type="component" value="Unassembled WGS sequence"/>
</dbReference>